<dbReference type="Proteomes" id="UP000190121">
    <property type="component" value="Unassembled WGS sequence"/>
</dbReference>
<keyword evidence="4" id="KW-1185">Reference proteome</keyword>
<name>A0A1T4LRC0_9PORP</name>
<protein>
    <submittedName>
        <fullName evidence="3">Glycosyltransferase involved in cell wall bisynthesis</fullName>
    </submittedName>
</protein>
<accession>A0A1T4LRC0</accession>
<organism evidence="3 4">
    <name type="scientific">Porphyromonas circumdentaria</name>
    <dbReference type="NCBI Taxonomy" id="29524"/>
    <lineage>
        <taxon>Bacteria</taxon>
        <taxon>Pseudomonadati</taxon>
        <taxon>Bacteroidota</taxon>
        <taxon>Bacteroidia</taxon>
        <taxon>Bacteroidales</taxon>
        <taxon>Porphyromonadaceae</taxon>
        <taxon>Porphyromonas</taxon>
    </lineage>
</organism>
<dbReference type="Pfam" id="PF13439">
    <property type="entry name" value="Glyco_transf_4"/>
    <property type="match status" value="1"/>
</dbReference>
<evidence type="ECO:0000259" key="1">
    <source>
        <dbReference type="Pfam" id="PF00534"/>
    </source>
</evidence>
<sequence length="428" mass="47159">MKVALLNTSDHGGGAAIAAFRLMEALRATDTEAHLLVRSKQSADPSVVALDSGAYANLCYKTAFVAERALLYGLNGFDRAHLFEASLANTGRSLVHHPLIQEADIIHLHWINQGFLSLRQIEALARLGKPLVWTMHDMWPFSAALHYTGGAVDERGIERCAERGLSLPYGLLRRQMRRKAQVFEVGHFTMVGCSEWIANAARRSPLAKHFAVTSIPNPIDTERFSPADKEAARRSWGFSPEEQIILFGAVNTSDPRKGAGELVESLRLFAEQYGAHHPRVRVVIFGYQGSSFVESIPLPVTQVGFVREAQRMIELYRAADIYVTPSLEDNLPNTIMEAMSVGLPVVGFATGGIPEMIAHCQTGYVASYQSATSFAEGIHYTLGEEHDRLSTAARAKSVACYDQKVIGQRFRILYEMLLAGGQCANFVH</sequence>
<dbReference type="PANTHER" id="PTHR12526">
    <property type="entry name" value="GLYCOSYLTRANSFERASE"/>
    <property type="match status" value="1"/>
</dbReference>
<feature type="domain" description="Glycosyltransferase subfamily 4-like N-terminal" evidence="2">
    <location>
        <begin position="13"/>
        <end position="223"/>
    </location>
</feature>
<dbReference type="AlphaFoldDB" id="A0A1T4LRC0"/>
<dbReference type="SUPFAM" id="SSF53756">
    <property type="entry name" value="UDP-Glycosyltransferase/glycogen phosphorylase"/>
    <property type="match status" value="1"/>
</dbReference>
<evidence type="ECO:0000259" key="2">
    <source>
        <dbReference type="Pfam" id="PF13439"/>
    </source>
</evidence>
<dbReference type="InterPro" id="IPR028098">
    <property type="entry name" value="Glyco_trans_4-like_N"/>
</dbReference>
<reference evidence="4" key="1">
    <citation type="submission" date="2017-02" db="EMBL/GenBank/DDBJ databases">
        <authorList>
            <person name="Varghese N."/>
            <person name="Submissions S."/>
        </authorList>
    </citation>
    <scope>NUCLEOTIDE SEQUENCE [LARGE SCALE GENOMIC DNA]</scope>
    <source>
        <strain evidence="4">ATCC 51356</strain>
    </source>
</reference>
<dbReference type="EMBL" id="FUXE01000004">
    <property type="protein sequence ID" value="SJZ57187.1"/>
    <property type="molecule type" value="Genomic_DNA"/>
</dbReference>
<keyword evidence="3" id="KW-0808">Transferase</keyword>
<dbReference type="InterPro" id="IPR001296">
    <property type="entry name" value="Glyco_trans_1"/>
</dbReference>
<dbReference type="STRING" id="29524.SAMN02745171_00493"/>
<dbReference type="RefSeq" id="WP_078736453.1">
    <property type="nucleotide sequence ID" value="NZ_FUXE01000004.1"/>
</dbReference>
<feature type="domain" description="Glycosyl transferase family 1" evidence="1">
    <location>
        <begin position="228"/>
        <end position="395"/>
    </location>
</feature>
<dbReference type="Pfam" id="PF00534">
    <property type="entry name" value="Glycos_transf_1"/>
    <property type="match status" value="1"/>
</dbReference>
<evidence type="ECO:0000313" key="4">
    <source>
        <dbReference type="Proteomes" id="UP000190121"/>
    </source>
</evidence>
<dbReference type="PANTHER" id="PTHR12526:SF637">
    <property type="entry name" value="GLYCOSYLTRANSFERASE EPSF-RELATED"/>
    <property type="match status" value="1"/>
</dbReference>
<evidence type="ECO:0000313" key="3">
    <source>
        <dbReference type="EMBL" id="SJZ57187.1"/>
    </source>
</evidence>
<gene>
    <name evidence="3" type="ORF">SAMN02745171_00493</name>
</gene>
<dbReference type="GO" id="GO:0016757">
    <property type="term" value="F:glycosyltransferase activity"/>
    <property type="evidence" value="ECO:0007669"/>
    <property type="project" value="InterPro"/>
</dbReference>
<proteinExistence type="predicted"/>
<dbReference type="OrthoDB" id="9768685at2"/>
<dbReference type="Gene3D" id="3.40.50.2000">
    <property type="entry name" value="Glycogen Phosphorylase B"/>
    <property type="match status" value="2"/>
</dbReference>